<organism evidence="14 15">
    <name type="scientific">Salibacterium salarium</name>
    <dbReference type="NCBI Taxonomy" id="284579"/>
    <lineage>
        <taxon>Bacteria</taxon>
        <taxon>Bacillati</taxon>
        <taxon>Bacillota</taxon>
        <taxon>Bacilli</taxon>
        <taxon>Bacillales</taxon>
        <taxon>Bacillaceae</taxon>
    </lineage>
</organism>
<evidence type="ECO:0000256" key="12">
    <source>
        <dbReference type="RuleBase" id="RU000512"/>
    </source>
</evidence>
<name>A0A3R9WQE3_9BACI</name>
<dbReference type="InterPro" id="IPR047596">
    <property type="entry name" value="OMPdecase_bac"/>
</dbReference>
<feature type="domain" description="Orotidine 5'-phosphate decarboxylase" evidence="13">
    <location>
        <begin position="4"/>
        <end position="229"/>
    </location>
</feature>
<feature type="binding site" evidence="9 11">
    <location>
        <position position="10"/>
    </location>
    <ligand>
        <name>substrate</name>
    </ligand>
</feature>
<dbReference type="InterPro" id="IPR018089">
    <property type="entry name" value="OMPdecase_AS"/>
</dbReference>
<dbReference type="InterPro" id="IPR011060">
    <property type="entry name" value="RibuloseP-bd_barrel"/>
</dbReference>
<keyword evidence="5 9" id="KW-0665">Pyrimidine biosynthesis</keyword>
<dbReference type="HAMAP" id="MF_01200_B">
    <property type="entry name" value="OMPdecase_type1_B"/>
    <property type="match status" value="1"/>
</dbReference>
<evidence type="ECO:0000256" key="8">
    <source>
        <dbReference type="ARBA" id="ARBA00061012"/>
    </source>
</evidence>
<protein>
    <recommendedName>
        <fullName evidence="9">Orotidine 5'-phosphate decarboxylase</fullName>
        <ecNumber evidence="9">4.1.1.23</ecNumber>
    </recommendedName>
    <alternativeName>
        <fullName evidence="9">OMP decarboxylase</fullName>
        <shortName evidence="9">OMPDCase</shortName>
        <shortName evidence="9">OMPdecase</shortName>
    </alternativeName>
</protein>
<dbReference type="EC" id="4.1.1.23" evidence="9"/>
<dbReference type="SMART" id="SM00934">
    <property type="entry name" value="OMPdecase"/>
    <property type="match status" value="1"/>
</dbReference>
<keyword evidence="6 9" id="KW-0456">Lyase</keyword>
<evidence type="ECO:0000256" key="3">
    <source>
        <dbReference type="ARBA" id="ARBA00011738"/>
    </source>
</evidence>
<dbReference type="InterPro" id="IPR013785">
    <property type="entry name" value="Aldolase_TIM"/>
</dbReference>
<feature type="binding site" evidence="9 11">
    <location>
        <position position="122"/>
    </location>
    <ligand>
        <name>substrate</name>
    </ligand>
</feature>
<comment type="caution">
    <text evidence="14">The sequence shown here is derived from an EMBL/GenBank/DDBJ whole genome shotgun (WGS) entry which is preliminary data.</text>
</comment>
<feature type="binding site" evidence="9 11">
    <location>
        <position position="184"/>
    </location>
    <ligand>
        <name>substrate</name>
    </ligand>
</feature>
<reference evidence="14 15" key="1">
    <citation type="submission" date="2018-10" db="EMBL/GenBank/DDBJ databases">
        <title>Draft genome sequence of Bacillus salarius IM0101, isolated from a hypersaline soil in Inner Mongolia, China.</title>
        <authorList>
            <person name="Yamprayoonswat W."/>
            <person name="Boonvisut S."/>
            <person name="Jumpathong W."/>
            <person name="Sittihan S."/>
            <person name="Ruangsuj P."/>
            <person name="Wanthongcharoen S."/>
            <person name="Thongpramul N."/>
            <person name="Pimmason S."/>
            <person name="Yu B."/>
            <person name="Yasawong M."/>
        </authorList>
    </citation>
    <scope>NUCLEOTIDE SEQUENCE [LARGE SCALE GENOMIC DNA]</scope>
    <source>
        <strain evidence="14 15">IM0101</strain>
    </source>
</reference>
<dbReference type="Gene3D" id="3.20.20.70">
    <property type="entry name" value="Aldolase class I"/>
    <property type="match status" value="1"/>
</dbReference>
<dbReference type="UniPathway" id="UPA00070">
    <property type="reaction ID" value="UER00120"/>
</dbReference>
<sequence>MNHPLIIAMDFQDKKTADDFLRPFSGEELFLKVGMELFFREGPAVIEDWKEMGYRIFLDIKLHDIPNTVKNAARQLASLDVDLITVHASGGIKMMESAREGIEAGTKTSANKPDCVAVTQLTSTTEQVMQSELGITSSLEDTVIHYAANAKTAGLQGVVCSAMEAKAMKKNVGQDFAAVTPGIRLPDNPSDDQERIVTPAKARAMGSDGIVVGRSITAAKYPYQSYQDIQNQWRELT</sequence>
<dbReference type="Pfam" id="PF00215">
    <property type="entry name" value="OMPdecase"/>
    <property type="match status" value="1"/>
</dbReference>
<dbReference type="NCBIfam" id="TIGR01740">
    <property type="entry name" value="pyrF"/>
    <property type="match status" value="1"/>
</dbReference>
<keyword evidence="15" id="KW-1185">Reference proteome</keyword>
<feature type="active site" description="Proton donor" evidence="9">
    <location>
        <position position="61"/>
    </location>
</feature>
<dbReference type="GO" id="GO:0004590">
    <property type="term" value="F:orotidine-5'-phosphate decarboxylase activity"/>
    <property type="evidence" value="ECO:0007669"/>
    <property type="project" value="UniProtKB-UniRule"/>
</dbReference>
<evidence type="ECO:0000256" key="2">
    <source>
        <dbReference type="ARBA" id="ARBA00004861"/>
    </source>
</evidence>
<dbReference type="PANTHER" id="PTHR32119:SF2">
    <property type="entry name" value="OROTIDINE 5'-PHOSPHATE DECARBOXYLASE"/>
    <property type="match status" value="1"/>
</dbReference>
<evidence type="ECO:0000256" key="9">
    <source>
        <dbReference type="HAMAP-Rule" id="MF_01200"/>
    </source>
</evidence>
<evidence type="ECO:0000256" key="5">
    <source>
        <dbReference type="ARBA" id="ARBA00022975"/>
    </source>
</evidence>
<dbReference type="PANTHER" id="PTHR32119">
    <property type="entry name" value="OROTIDINE 5'-PHOSPHATE DECARBOXYLASE"/>
    <property type="match status" value="1"/>
</dbReference>
<comment type="catalytic activity">
    <reaction evidence="7 9 12">
        <text>orotidine 5'-phosphate + H(+) = UMP + CO2</text>
        <dbReference type="Rhea" id="RHEA:11596"/>
        <dbReference type="ChEBI" id="CHEBI:15378"/>
        <dbReference type="ChEBI" id="CHEBI:16526"/>
        <dbReference type="ChEBI" id="CHEBI:57538"/>
        <dbReference type="ChEBI" id="CHEBI:57865"/>
        <dbReference type="EC" id="4.1.1.23"/>
    </reaction>
</comment>
<dbReference type="RefSeq" id="WP_125558737.1">
    <property type="nucleotide sequence ID" value="NZ_RBVX01000025.1"/>
</dbReference>
<dbReference type="AlphaFoldDB" id="A0A3R9WQE3"/>
<dbReference type="Proteomes" id="UP000275076">
    <property type="component" value="Unassembled WGS sequence"/>
</dbReference>
<evidence type="ECO:0000256" key="6">
    <source>
        <dbReference type="ARBA" id="ARBA00023239"/>
    </source>
</evidence>
<feature type="binding site" evidence="9">
    <location>
        <begin position="59"/>
        <end position="68"/>
    </location>
    <ligand>
        <name>substrate</name>
    </ligand>
</feature>
<comment type="subunit">
    <text evidence="3 9">Homodimer.</text>
</comment>
<feature type="active site" description="For OMPdecase activity" evidence="10">
    <location>
        <position position="61"/>
    </location>
</feature>
<comment type="similarity">
    <text evidence="8 9">Belongs to the OMP decarboxylase family. Type 1 subfamily.</text>
</comment>
<keyword evidence="4 9" id="KW-0210">Decarboxylase</keyword>
<dbReference type="FunFam" id="3.20.20.70:FF:000015">
    <property type="entry name" value="Orotidine 5'-phosphate decarboxylase"/>
    <property type="match status" value="1"/>
</dbReference>
<evidence type="ECO:0000256" key="11">
    <source>
        <dbReference type="PIRSR" id="PIRSR614732-2"/>
    </source>
</evidence>
<gene>
    <name evidence="9" type="primary">pyrF</name>
    <name evidence="14" type="ORF">D7Z54_21145</name>
</gene>
<dbReference type="CDD" id="cd04725">
    <property type="entry name" value="OMP_decarboxylase_like"/>
    <property type="match status" value="1"/>
</dbReference>
<feature type="binding site" evidence="9 11">
    <location>
        <position position="193"/>
    </location>
    <ligand>
        <name>substrate</name>
    </ligand>
</feature>
<dbReference type="OrthoDB" id="9806203at2"/>
<dbReference type="SUPFAM" id="SSF51366">
    <property type="entry name" value="Ribulose-phoshate binding barrel"/>
    <property type="match status" value="1"/>
</dbReference>
<evidence type="ECO:0000256" key="7">
    <source>
        <dbReference type="ARBA" id="ARBA00049157"/>
    </source>
</evidence>
<evidence type="ECO:0000256" key="4">
    <source>
        <dbReference type="ARBA" id="ARBA00022793"/>
    </source>
</evidence>
<dbReference type="GO" id="GO:0005829">
    <property type="term" value="C:cytosol"/>
    <property type="evidence" value="ECO:0007669"/>
    <property type="project" value="TreeGrafter"/>
</dbReference>
<evidence type="ECO:0000313" key="15">
    <source>
        <dbReference type="Proteomes" id="UP000275076"/>
    </source>
</evidence>
<proteinExistence type="inferred from homology"/>
<dbReference type="GO" id="GO:0044205">
    <property type="term" value="P:'de novo' UMP biosynthetic process"/>
    <property type="evidence" value="ECO:0007669"/>
    <property type="project" value="UniProtKB-UniRule"/>
</dbReference>
<comment type="function">
    <text evidence="1 9">Catalyzes the decarboxylation of orotidine 5'-monophosphate (OMP) to uridine 5'-monophosphate (UMP).</text>
</comment>
<feature type="binding site" evidence="9 11">
    <location>
        <position position="214"/>
    </location>
    <ligand>
        <name>substrate</name>
    </ligand>
</feature>
<feature type="active site" description="For OMPdecase activity" evidence="10">
    <location>
        <position position="59"/>
    </location>
</feature>
<dbReference type="InterPro" id="IPR014732">
    <property type="entry name" value="OMPdecase"/>
</dbReference>
<dbReference type="InterPro" id="IPR001754">
    <property type="entry name" value="OMPdeCOase_dom"/>
</dbReference>
<feature type="binding site" evidence="9 11">
    <location>
        <position position="32"/>
    </location>
    <ligand>
        <name>substrate</name>
    </ligand>
</feature>
<evidence type="ECO:0000259" key="13">
    <source>
        <dbReference type="SMART" id="SM00934"/>
    </source>
</evidence>
<dbReference type="NCBIfam" id="NF001273">
    <property type="entry name" value="PRK00230.1"/>
    <property type="match status" value="1"/>
</dbReference>
<feature type="active site" description="For OMPdecase activity" evidence="10">
    <location>
        <position position="64"/>
    </location>
</feature>
<evidence type="ECO:0000256" key="1">
    <source>
        <dbReference type="ARBA" id="ARBA00002356"/>
    </source>
</evidence>
<dbReference type="EMBL" id="RBVX01000025">
    <property type="protein sequence ID" value="RSL31371.1"/>
    <property type="molecule type" value="Genomic_DNA"/>
</dbReference>
<dbReference type="PROSITE" id="PS00156">
    <property type="entry name" value="OMPDECASE"/>
    <property type="match status" value="1"/>
</dbReference>
<evidence type="ECO:0000313" key="14">
    <source>
        <dbReference type="EMBL" id="RSL31371.1"/>
    </source>
</evidence>
<dbReference type="GO" id="GO:0006207">
    <property type="term" value="P:'de novo' pyrimidine nucleobase biosynthetic process"/>
    <property type="evidence" value="ECO:0007669"/>
    <property type="project" value="InterPro"/>
</dbReference>
<evidence type="ECO:0000256" key="10">
    <source>
        <dbReference type="PIRSR" id="PIRSR614732-1"/>
    </source>
</evidence>
<comment type="pathway">
    <text evidence="2 9 12">Pyrimidine metabolism; UMP biosynthesis via de novo pathway; UMP from orotate: step 2/2.</text>
</comment>
<feature type="binding site" evidence="9 11">
    <location>
        <position position="213"/>
    </location>
    <ligand>
        <name>substrate</name>
    </ligand>
</feature>
<accession>A0A3R9WQE3</accession>